<dbReference type="GeneID" id="25903685"/>
<keyword evidence="2" id="KW-1185">Reference proteome</keyword>
<proteinExistence type="predicted"/>
<organism evidence="1 2">
    <name type="scientific">Sphaeroforma arctica JP610</name>
    <dbReference type="NCBI Taxonomy" id="667725"/>
    <lineage>
        <taxon>Eukaryota</taxon>
        <taxon>Ichthyosporea</taxon>
        <taxon>Ichthyophonida</taxon>
        <taxon>Sphaeroforma</taxon>
    </lineage>
</organism>
<accession>A0A0L0G6R7</accession>
<dbReference type="EMBL" id="KQ241752">
    <property type="protein sequence ID" value="KNC84614.1"/>
    <property type="molecule type" value="Genomic_DNA"/>
</dbReference>
<name>A0A0L0G6R7_9EUKA</name>
<evidence type="ECO:0000313" key="2">
    <source>
        <dbReference type="Proteomes" id="UP000054560"/>
    </source>
</evidence>
<reference evidence="1 2" key="1">
    <citation type="submission" date="2011-02" db="EMBL/GenBank/DDBJ databases">
        <title>The Genome Sequence of Sphaeroforma arctica JP610.</title>
        <authorList>
            <consortium name="The Broad Institute Genome Sequencing Platform"/>
            <person name="Russ C."/>
            <person name="Cuomo C."/>
            <person name="Young S.K."/>
            <person name="Zeng Q."/>
            <person name="Gargeya S."/>
            <person name="Alvarado L."/>
            <person name="Berlin A."/>
            <person name="Chapman S.B."/>
            <person name="Chen Z."/>
            <person name="Freedman E."/>
            <person name="Gellesch M."/>
            <person name="Goldberg J."/>
            <person name="Griggs A."/>
            <person name="Gujja S."/>
            <person name="Heilman E."/>
            <person name="Heiman D."/>
            <person name="Howarth C."/>
            <person name="Mehta T."/>
            <person name="Neiman D."/>
            <person name="Pearson M."/>
            <person name="Roberts A."/>
            <person name="Saif S."/>
            <person name="Shea T."/>
            <person name="Shenoy N."/>
            <person name="Sisk P."/>
            <person name="Stolte C."/>
            <person name="Sykes S."/>
            <person name="White J."/>
            <person name="Yandava C."/>
            <person name="Burger G."/>
            <person name="Gray M.W."/>
            <person name="Holland P.W.H."/>
            <person name="King N."/>
            <person name="Lang F.B.F."/>
            <person name="Roger A.J."/>
            <person name="Ruiz-Trillo I."/>
            <person name="Haas B."/>
            <person name="Nusbaum C."/>
            <person name="Birren B."/>
        </authorList>
    </citation>
    <scope>NUCLEOTIDE SEQUENCE [LARGE SCALE GENOMIC DNA]</scope>
    <source>
        <strain evidence="1 2">JP610</strain>
    </source>
</reference>
<dbReference type="RefSeq" id="XP_014158516.1">
    <property type="nucleotide sequence ID" value="XM_014303041.1"/>
</dbReference>
<dbReference type="Proteomes" id="UP000054560">
    <property type="component" value="Unassembled WGS sequence"/>
</dbReference>
<dbReference type="AlphaFoldDB" id="A0A0L0G6R7"/>
<gene>
    <name evidence="1" type="ORF">SARC_03181</name>
</gene>
<sequence length="208" mass="22865">MVRLIKLPTIGIASLFLLVVTTTSFAARSLESATILTHHGDTAELDDYTCAAWQGECPDGQVAASRDKYCHCGRKHCHCTKHHCCKEKEGSEDKVGDEGDEDSVDYTCATWNGECAEGQVAASKDKYCHCGRKHCHCTEHHCCKEKEGSGDEVGDEGVEDSVDYTCAAWNGECAEGQIAASKDKYCHCGWKHCQCTKHHCCKDKELVL</sequence>
<evidence type="ECO:0000313" key="1">
    <source>
        <dbReference type="EMBL" id="KNC84614.1"/>
    </source>
</evidence>
<protein>
    <submittedName>
        <fullName evidence="1">Uncharacterized protein</fullName>
    </submittedName>
</protein>